<feature type="region of interest" description="Disordered" evidence="1">
    <location>
        <begin position="1"/>
        <end position="22"/>
    </location>
</feature>
<evidence type="ECO:0000256" key="1">
    <source>
        <dbReference type="SAM" id="MobiDB-lite"/>
    </source>
</evidence>
<protein>
    <submittedName>
        <fullName evidence="2">Uncharacterized protein</fullName>
    </submittedName>
</protein>
<sequence length="357" mass="39468">MNPTFREAREQNKSNETLNKYKTIIRDTAKNTTCEACSVKGEQNKKPQEDSPTKDQAIIYSDEDKKHLDQTMQGMDSSKQDEPRNNLSQKSDTHNSFQIPGPLPVDAIKNDVPVKVKGKSMASKIKQVIDNKKRKSVSRNIYYDSQDRDRKNMTVKNSDESPVVAITSTNLIDRVKSDVRTIHENTSILSDMDKTDAKHKDVDGKLKFSSEINIPNENILNKVDAEGATDIHTCNTAVGTDQIQDRDPELGIQTDANVDHEERLVGPSKVHASFAATPNAAPTHKSRATSPDNTDAEMSSLTDLPSEKESNSKSKSARTPLSPGEQKTTTTYTDSYTQPAIDYGSLSEGELPEPCNG</sequence>
<dbReference type="OrthoDB" id="2133912at2759"/>
<evidence type="ECO:0000313" key="3">
    <source>
        <dbReference type="Proteomes" id="UP001153714"/>
    </source>
</evidence>
<gene>
    <name evidence="2" type="ORF">DIATSA_LOCUS14007</name>
</gene>
<feature type="compositionally biased region" description="Basic and acidic residues" evidence="1">
    <location>
        <begin position="42"/>
        <end position="53"/>
    </location>
</feature>
<feature type="region of interest" description="Disordered" evidence="1">
    <location>
        <begin position="37"/>
        <end position="104"/>
    </location>
</feature>
<reference evidence="2" key="2">
    <citation type="submission" date="2022-10" db="EMBL/GenBank/DDBJ databases">
        <authorList>
            <consortium name="ENA_rothamsted_submissions"/>
            <consortium name="culmorum"/>
            <person name="King R."/>
        </authorList>
    </citation>
    <scope>NUCLEOTIDE SEQUENCE</scope>
</reference>
<feature type="compositionally biased region" description="Polar residues" evidence="1">
    <location>
        <begin position="85"/>
        <end position="98"/>
    </location>
</feature>
<name>A0A9N9RFH7_9NEOP</name>
<feature type="compositionally biased region" description="Basic and acidic residues" evidence="1">
    <location>
        <begin position="1"/>
        <end position="13"/>
    </location>
</feature>
<reference evidence="2" key="1">
    <citation type="submission" date="2021-12" db="EMBL/GenBank/DDBJ databases">
        <authorList>
            <person name="King R."/>
        </authorList>
    </citation>
    <scope>NUCLEOTIDE SEQUENCE</scope>
</reference>
<dbReference type="Proteomes" id="UP001153714">
    <property type="component" value="Chromosome 9"/>
</dbReference>
<keyword evidence="3" id="KW-1185">Reference proteome</keyword>
<feature type="region of interest" description="Disordered" evidence="1">
    <location>
        <begin position="275"/>
        <end position="357"/>
    </location>
</feature>
<dbReference type="AlphaFoldDB" id="A0A9N9RFH7"/>
<feature type="compositionally biased region" description="Low complexity" evidence="1">
    <location>
        <begin position="328"/>
        <end position="337"/>
    </location>
</feature>
<evidence type="ECO:0000313" key="2">
    <source>
        <dbReference type="EMBL" id="CAG9796858.1"/>
    </source>
</evidence>
<feature type="compositionally biased region" description="Polar residues" evidence="1">
    <location>
        <begin position="288"/>
        <end position="303"/>
    </location>
</feature>
<organism evidence="2 3">
    <name type="scientific">Diatraea saccharalis</name>
    <name type="common">sugarcane borer</name>
    <dbReference type="NCBI Taxonomy" id="40085"/>
    <lineage>
        <taxon>Eukaryota</taxon>
        <taxon>Metazoa</taxon>
        <taxon>Ecdysozoa</taxon>
        <taxon>Arthropoda</taxon>
        <taxon>Hexapoda</taxon>
        <taxon>Insecta</taxon>
        <taxon>Pterygota</taxon>
        <taxon>Neoptera</taxon>
        <taxon>Endopterygota</taxon>
        <taxon>Lepidoptera</taxon>
        <taxon>Glossata</taxon>
        <taxon>Ditrysia</taxon>
        <taxon>Pyraloidea</taxon>
        <taxon>Crambidae</taxon>
        <taxon>Crambinae</taxon>
        <taxon>Diatraea</taxon>
    </lineage>
</organism>
<proteinExistence type="predicted"/>
<accession>A0A9N9RFH7</accession>
<dbReference type="EMBL" id="OU893340">
    <property type="protein sequence ID" value="CAG9796858.1"/>
    <property type="molecule type" value="Genomic_DNA"/>
</dbReference>